<dbReference type="RefSeq" id="WP_123960801.1">
    <property type="nucleotide sequence ID" value="NZ_CP033898.1"/>
</dbReference>
<evidence type="ECO:0000313" key="6">
    <source>
        <dbReference type="EMBL" id="AZA09930.1"/>
    </source>
</evidence>
<evidence type="ECO:0000256" key="3">
    <source>
        <dbReference type="ARBA" id="ARBA00022679"/>
    </source>
</evidence>
<dbReference type="InterPro" id="IPR000182">
    <property type="entry name" value="GNAT_dom"/>
</dbReference>
<comment type="similarity">
    <text evidence="1">Belongs to the acetyltransferase family. RimI subfamily.</text>
</comment>
<dbReference type="PANTHER" id="PTHR43420:SF12">
    <property type="entry name" value="N-ACETYLTRANSFERASE DOMAIN-CONTAINING PROTEIN"/>
    <property type="match status" value="1"/>
</dbReference>
<dbReference type="EMBL" id="CP033898">
    <property type="protein sequence ID" value="AZA09930.1"/>
    <property type="molecule type" value="Genomic_DNA"/>
</dbReference>
<accession>A0A3G6J0P2</accession>
<dbReference type="InterPro" id="IPR006464">
    <property type="entry name" value="AcTrfase_RimI/Ard1"/>
</dbReference>
<evidence type="ECO:0000256" key="1">
    <source>
        <dbReference type="ARBA" id="ARBA00005395"/>
    </source>
</evidence>
<evidence type="ECO:0000313" key="7">
    <source>
        <dbReference type="Proteomes" id="UP000271426"/>
    </source>
</evidence>
<dbReference type="InterPro" id="IPR016181">
    <property type="entry name" value="Acyl_CoA_acyltransferase"/>
</dbReference>
<organism evidence="6 7">
    <name type="scientific">Corynebacterium pseudopelargi</name>
    <dbReference type="NCBI Taxonomy" id="2080757"/>
    <lineage>
        <taxon>Bacteria</taxon>
        <taxon>Bacillati</taxon>
        <taxon>Actinomycetota</taxon>
        <taxon>Actinomycetes</taxon>
        <taxon>Mycobacteriales</taxon>
        <taxon>Corynebacteriaceae</taxon>
        <taxon>Corynebacterium</taxon>
    </lineage>
</organism>
<dbReference type="Gene3D" id="3.40.630.30">
    <property type="match status" value="1"/>
</dbReference>
<gene>
    <name evidence="6" type="ORF">CPPEL_09135</name>
</gene>
<keyword evidence="4" id="KW-0012">Acyltransferase</keyword>
<dbReference type="NCBIfam" id="TIGR01575">
    <property type="entry name" value="rimI"/>
    <property type="match status" value="1"/>
</dbReference>
<dbReference type="OrthoDB" id="529907at2"/>
<dbReference type="GO" id="GO:0008080">
    <property type="term" value="F:N-acetyltransferase activity"/>
    <property type="evidence" value="ECO:0007669"/>
    <property type="project" value="InterPro"/>
</dbReference>
<dbReference type="CDD" id="cd04301">
    <property type="entry name" value="NAT_SF"/>
    <property type="match status" value="1"/>
</dbReference>
<sequence length="169" mass="18521">MSEQANPGEAGTQLRRLSDFDAPRLAHLEAQLFPGDNPWSAADFRSEFAQPHTLYLGIDLDNHLVAYAGVAFLGPQDQPECEIHTIGVDPAYQGQGLARAMMQQICGLADQRAAAIFLEVRTDNEPAIGLYEAFGFQRIGLRRNYYQPSGADAFTMLRPCSFDLAKGAS</sequence>
<dbReference type="SUPFAM" id="SSF55729">
    <property type="entry name" value="Acyl-CoA N-acyltransferases (Nat)"/>
    <property type="match status" value="1"/>
</dbReference>
<dbReference type="Proteomes" id="UP000271426">
    <property type="component" value="Chromosome"/>
</dbReference>
<reference evidence="6 7" key="1">
    <citation type="submission" date="2018-11" db="EMBL/GenBank/DDBJ databases">
        <authorList>
            <person name="Kleinhagauer T."/>
            <person name="Glaeser S.P."/>
            <person name="Spergser J."/>
            <person name="Ruckert C."/>
            <person name="Kaempfer P."/>
            <person name="Busse H.-J."/>
        </authorList>
    </citation>
    <scope>NUCLEOTIDE SEQUENCE [LARGE SCALE GENOMIC DNA]</scope>
    <source>
        <strain evidence="6 7">812CH</strain>
    </source>
</reference>
<proteinExistence type="inferred from homology"/>
<dbReference type="PROSITE" id="PS51186">
    <property type="entry name" value="GNAT"/>
    <property type="match status" value="1"/>
</dbReference>
<dbReference type="Pfam" id="PF00583">
    <property type="entry name" value="Acetyltransf_1"/>
    <property type="match status" value="1"/>
</dbReference>
<dbReference type="AlphaFoldDB" id="A0A3G6J0P2"/>
<dbReference type="PANTHER" id="PTHR43420">
    <property type="entry name" value="ACETYLTRANSFERASE"/>
    <property type="match status" value="1"/>
</dbReference>
<dbReference type="InterPro" id="IPR050680">
    <property type="entry name" value="YpeA/RimI_acetyltransf"/>
</dbReference>
<dbReference type="KEGG" id="cpso:CPPEL_09135"/>
<evidence type="ECO:0000256" key="2">
    <source>
        <dbReference type="ARBA" id="ARBA00022490"/>
    </source>
</evidence>
<evidence type="ECO:0000259" key="5">
    <source>
        <dbReference type="PROSITE" id="PS51186"/>
    </source>
</evidence>
<keyword evidence="3 6" id="KW-0808">Transferase</keyword>
<feature type="domain" description="N-acetyltransferase" evidence="5">
    <location>
        <begin position="12"/>
        <end position="161"/>
    </location>
</feature>
<keyword evidence="2" id="KW-0963">Cytoplasm</keyword>
<protein>
    <submittedName>
        <fullName evidence="6">Ribosomal-protein-alanine N-acetyltransferase</fullName>
    </submittedName>
</protein>
<keyword evidence="7" id="KW-1185">Reference proteome</keyword>
<evidence type="ECO:0000256" key="4">
    <source>
        <dbReference type="ARBA" id="ARBA00023315"/>
    </source>
</evidence>
<name>A0A3G6J0P2_9CORY</name>